<feature type="compositionally biased region" description="Basic residues" evidence="4">
    <location>
        <begin position="1167"/>
        <end position="1178"/>
    </location>
</feature>
<dbReference type="SMART" id="SM00693">
    <property type="entry name" value="DysFN"/>
    <property type="match status" value="1"/>
</dbReference>
<keyword evidence="9" id="KW-1185">Reference proteome</keyword>
<gene>
    <name evidence="8" type="primary">LOC112275048</name>
    <name evidence="7" type="ORF">PHYPA_027394</name>
</gene>
<dbReference type="InterPro" id="IPR026847">
    <property type="entry name" value="VPS13"/>
</dbReference>
<dbReference type="InterPro" id="IPR006614">
    <property type="entry name" value="Peroxin/Ferlin"/>
</dbReference>
<dbReference type="GeneID" id="112275048"/>
<feature type="compositionally biased region" description="Polar residues" evidence="4">
    <location>
        <begin position="1379"/>
        <end position="1393"/>
    </location>
</feature>
<feature type="compositionally biased region" description="Polar residues" evidence="4">
    <location>
        <begin position="996"/>
        <end position="1007"/>
    </location>
</feature>
<comment type="similarity">
    <text evidence="1">Belongs to the VPS13 family.</text>
</comment>
<feature type="region of interest" description="Disordered" evidence="4">
    <location>
        <begin position="996"/>
        <end position="1017"/>
    </location>
</feature>
<feature type="region of interest" description="Disordered" evidence="4">
    <location>
        <begin position="96"/>
        <end position="133"/>
    </location>
</feature>
<dbReference type="GO" id="GO:0006623">
    <property type="term" value="P:protein targeting to vacuole"/>
    <property type="evidence" value="ECO:0000318"/>
    <property type="project" value="GO_Central"/>
</dbReference>
<feature type="region of interest" description="Disordered" evidence="4">
    <location>
        <begin position="1862"/>
        <end position="1895"/>
    </location>
</feature>
<evidence type="ECO:0000313" key="9">
    <source>
        <dbReference type="Proteomes" id="UP000006727"/>
    </source>
</evidence>
<feature type="compositionally biased region" description="Basic and acidic residues" evidence="4">
    <location>
        <begin position="1133"/>
        <end position="1144"/>
    </location>
</feature>
<feature type="compositionally biased region" description="Basic and acidic residues" evidence="4">
    <location>
        <begin position="1117"/>
        <end position="1126"/>
    </location>
</feature>
<reference evidence="7 9" key="2">
    <citation type="journal article" date="2018" name="Plant J.">
        <title>The Physcomitrella patens chromosome-scale assembly reveals moss genome structure and evolution.</title>
        <authorList>
            <person name="Lang D."/>
            <person name="Ullrich K.K."/>
            <person name="Murat F."/>
            <person name="Fuchs J."/>
            <person name="Jenkins J."/>
            <person name="Haas F.B."/>
            <person name="Piednoel M."/>
            <person name="Gundlach H."/>
            <person name="Van Bel M."/>
            <person name="Meyberg R."/>
            <person name="Vives C."/>
            <person name="Morata J."/>
            <person name="Symeonidi A."/>
            <person name="Hiss M."/>
            <person name="Muchero W."/>
            <person name="Kamisugi Y."/>
            <person name="Saleh O."/>
            <person name="Blanc G."/>
            <person name="Decker E.L."/>
            <person name="van Gessel N."/>
            <person name="Grimwood J."/>
            <person name="Hayes R.D."/>
            <person name="Graham S.W."/>
            <person name="Gunter L.E."/>
            <person name="McDaniel S.F."/>
            <person name="Hoernstein S.N.W."/>
            <person name="Larsson A."/>
            <person name="Li F.W."/>
            <person name="Perroud P.F."/>
            <person name="Phillips J."/>
            <person name="Ranjan P."/>
            <person name="Rokshar D.S."/>
            <person name="Rothfels C.J."/>
            <person name="Schneider L."/>
            <person name="Shu S."/>
            <person name="Stevenson D.W."/>
            <person name="Thummler F."/>
            <person name="Tillich M."/>
            <person name="Villarreal Aguilar J.C."/>
            <person name="Widiez T."/>
            <person name="Wong G.K."/>
            <person name="Wymore A."/>
            <person name="Zhang Y."/>
            <person name="Zimmer A.D."/>
            <person name="Quatrano R.S."/>
            <person name="Mayer K.F.X."/>
            <person name="Goodstein D."/>
            <person name="Casacuberta J.M."/>
            <person name="Vandepoele K."/>
            <person name="Reski R."/>
            <person name="Cuming A.C."/>
            <person name="Tuskan G.A."/>
            <person name="Maumus F."/>
            <person name="Salse J."/>
            <person name="Schmutz J."/>
            <person name="Rensing S.A."/>
        </authorList>
    </citation>
    <scope>NUCLEOTIDE SEQUENCE [LARGE SCALE GENOMIC DNA]</scope>
    <source>
        <strain evidence="8 9">cv. Gransden 2004</strain>
    </source>
</reference>
<dbReference type="InterPro" id="IPR010482">
    <property type="entry name" value="TECPR1-like_DysF"/>
</dbReference>
<feature type="region of interest" description="Disordered" evidence="4">
    <location>
        <begin position="1765"/>
        <end position="1785"/>
    </location>
</feature>
<dbReference type="PaxDb" id="3218-PP1S225_55V6.1"/>
<protein>
    <recommendedName>
        <fullName evidence="5 6">Peroxin/Ferlin domain-containing protein</fullName>
    </recommendedName>
</protein>
<dbReference type="GO" id="GO:0006869">
    <property type="term" value="P:lipid transport"/>
    <property type="evidence" value="ECO:0007669"/>
    <property type="project" value="UniProtKB-KW"/>
</dbReference>
<feature type="domain" description="Peroxin/Ferlin" evidence="5">
    <location>
        <begin position="3180"/>
        <end position="3241"/>
    </location>
</feature>
<reference evidence="7 9" key="1">
    <citation type="journal article" date="2008" name="Science">
        <title>The Physcomitrella genome reveals evolutionary insights into the conquest of land by plants.</title>
        <authorList>
            <person name="Rensing S."/>
            <person name="Lang D."/>
            <person name="Zimmer A."/>
            <person name="Terry A."/>
            <person name="Salamov A."/>
            <person name="Shapiro H."/>
            <person name="Nishiyama T."/>
            <person name="Perroud P.-F."/>
            <person name="Lindquist E."/>
            <person name="Kamisugi Y."/>
            <person name="Tanahashi T."/>
            <person name="Sakakibara K."/>
            <person name="Fujita T."/>
            <person name="Oishi K."/>
            <person name="Shin-I T."/>
            <person name="Kuroki Y."/>
            <person name="Toyoda A."/>
            <person name="Suzuki Y."/>
            <person name="Hashimoto A."/>
            <person name="Yamaguchi K."/>
            <person name="Sugano A."/>
            <person name="Kohara Y."/>
            <person name="Fujiyama A."/>
            <person name="Anterola A."/>
            <person name="Aoki S."/>
            <person name="Ashton N."/>
            <person name="Barbazuk W.B."/>
            <person name="Barker E."/>
            <person name="Bennetzen J."/>
            <person name="Bezanilla M."/>
            <person name="Blankenship R."/>
            <person name="Cho S.H."/>
            <person name="Dutcher S."/>
            <person name="Estelle M."/>
            <person name="Fawcett J.A."/>
            <person name="Gundlach H."/>
            <person name="Hanada K."/>
            <person name="Heyl A."/>
            <person name="Hicks K.A."/>
            <person name="Hugh J."/>
            <person name="Lohr M."/>
            <person name="Mayer K."/>
            <person name="Melkozernov A."/>
            <person name="Murata T."/>
            <person name="Nelson D."/>
            <person name="Pils B."/>
            <person name="Prigge M."/>
            <person name="Reiss B."/>
            <person name="Renner T."/>
            <person name="Rombauts S."/>
            <person name="Rushton P."/>
            <person name="Sanderfoot A."/>
            <person name="Schween G."/>
            <person name="Shiu S.-H."/>
            <person name="Stueber K."/>
            <person name="Theodoulou F.L."/>
            <person name="Tu H."/>
            <person name="Van de Peer Y."/>
            <person name="Verrier P.J."/>
            <person name="Waters E."/>
            <person name="Wood A."/>
            <person name="Yang L."/>
            <person name="Cove D."/>
            <person name="Cuming A."/>
            <person name="Hasebe M."/>
            <person name="Lucas S."/>
            <person name="Mishler D.B."/>
            <person name="Reski R."/>
            <person name="Grigoriev I."/>
            <person name="Quatrano R.S."/>
            <person name="Boore J.L."/>
        </authorList>
    </citation>
    <scope>NUCLEOTIDE SEQUENCE [LARGE SCALE GENOMIC DNA]</scope>
    <source>
        <strain evidence="8 9">cv. Gransden 2004</strain>
    </source>
</reference>
<keyword evidence="3" id="KW-0445">Lipid transport</keyword>
<dbReference type="GO" id="GO:0005737">
    <property type="term" value="C:cytoplasm"/>
    <property type="evidence" value="ECO:0007669"/>
    <property type="project" value="UniProtKB-ARBA"/>
</dbReference>
<feature type="compositionally biased region" description="Polar residues" evidence="4">
    <location>
        <begin position="1769"/>
        <end position="1784"/>
    </location>
</feature>
<evidence type="ECO:0000259" key="5">
    <source>
        <dbReference type="SMART" id="SM00693"/>
    </source>
</evidence>
<sequence>MLEEQLAFYLDRYLGEYVKGLSKEALKVSVWNGDVELTNMQLKPEALNALKLPIKVKAGFLGSVKLKVPWSRLGQEPVVVELDRIFILAEPATNVEGGDADSVQEAKNRRVRGEEDKLVTSRTENSQKSEEANNSSWLGSLITTVIGNLKLSITNIHIRYEDEESNAGHPFAAGLTLAKLAAVTVDEDGNETFVTGGALDRVQKAGELNRLSFYFDTDTKPWPKEKSWEDLAPKDWSQVFLPGIKEEPSAYKGGKPPWIKDHTYVLEPVGGIARYFKLGQKDTRSPDKPAQKALAILDDVTISLNEKQYRDALKLAENISMFSKRVQYAHYRPNRSIKEDRKAWWKYLCTVVSEDQKKASGRLSWNQILSYSRMRKEYVSKYIAALKANPKATSINDNKEIKDLDRQLDSDIIVQWRMLAHTYVDEEVKKGEERRQAQRSWWSFGWGGSGGGGSDASSKEFSDDDWKRVNQIIGYEEGKPSPMVPSEGQPNMLHTLVEIQMRHNGTKLISSNGEIILALTAEGLGCGVKLYPETQIFNVGLDSYKISTPEGLLGESAHDEKSLYGTFKLNPWDTELDWSLEAKAAPCYVTVRMQSIRRITQFFSSKEAVSRDVALQTAAALQSTVNEVSKNAQQQLNDALKNKPKFLLDLDIAAPKVTIPTDFYPDGQHQCKMLLDLGYLSIKTLPTDGSIDDSSEENQLYMRFRIGLKDISAFLVDGDFDWRKQYIVNSATGKLRAVNDNSSRLPERSESSENSENKGTIDFEGKEDGASNNVEEVTTGSNDSQSNESFRKVGSDDGDLFFLPMLEKTGMIVALEQICVPHPKYPTTRVAIRVQSVGFQFSPARYHRIMQVVEVFSGGPDVDATQSAFRPWDSPDFDGKMMVLSWKGVGHREAKWEDRYGALAGPFLYLLESDTSLSYKTYHSLLAKKVFNVPKESLGGLENVIAICDAGQLENKVTESAGALLLRFEDENSRNTWQGRFAGAIYRASSPGAVTGLQSGKGESNDSVGDGSESEDVDHVERAEQETIFLTGVLNELKIVISNSRDIDYTSPKLLLVPEKPLLELRAIGTKVQFVMRKNDMLVGAVLQALEIEDKFHGHVSHSCRFLARSYIKQERDLKEKDDNQKVKSSSSHHSDQNTLENRKLQSIGSNGGKKKLANSSGNNSRKSGHSRSKHSHHGISGDERFFDANDESGYESSSSNFSSHKLQSSSSDAASKFYDVEDGEDDHGEPPSFKREVGLLPGSASPQPGKDGQDVTEKEELQSFVKAQIIMTSPDSPTYASIDKEVRLSLSALTFYCNRPTVIAALDLVTAITADVQPKRDDESPPQVADANEGSQKSTEKDAKNSPDASGNVGKVGKDEDAVDGGGDKIEGDDKENPQASSADNDGVVTTINPKVVEDVDELGNPKIAPKRKDSVVKGLLGKGKDRVVFLLVLDMELAEIVLNNEDGSQLSTLSQDNFHTDVKIYPASWGVKVTLGNLRISDDNVKDNHYRDIPYQYICDMRDPGGSSFIELEFESFNEDDLDYEGYEFSVAGKLSEVRLVYLNRFIQEITAYFMGLVPPSSDYVMKLKDHASDYEKLFSQSEIQGQPSVKLDLSLSKPIIIMPRGTYSTDFMELDILHINIRSSSEWFGGRKEQLEAIRLETITLDIEDVSLTVGLGGEVGSEIFDRARGFGLVVRRSLRDLWHKVPVIEATVKVEELRASLSDKEYQVITECVTQNMAETPDLPPTLYDKTPSAQEKLMAEDEAQKLDREGASSRDIVAEEPQAANDQVQEGNGSSSEKPYTTIKVGVGIDLVELRLFVGGTRDASLATVQIIGVWASYKSNNVGASVVMASLERLSLKDEREGTDPEMQYMIGHADDKAPNTLEGDPGLAKRNRKEKKANDTAVGTSQSPRGWGSGLTMLVVDAKLSPTQQQVSLRIQRPRLVVAFDFLLAVGEFFVPSMHETLAEKGDENPLDMKNGMFLNDHIYKQTTKEIRISPKRPLVADHEGVHEYVYDGQGNKLRLLNRHGEDLSMFSPEAIIFVGDGKRLRFRNVIIQNGNYLDSSLYLGSNSSYSASKEDGVYIEGPPEDSDASSTVSSHVEDKKDTEKKADDKPPVEIVFDLQAIGPDLTLYDSIGRKAETLVLPERHLRASMNVFARFSMKGDDMELAANLNGLTVESTSGVSVLEPFDACLSYSKVEGKQNIHVSMTEIYMNFSFSILQLILRLQDDVMSIMRITSEQVTIECSEFEKIWGDDDSEIAAGGSHLAFWRPRPPPGFAVLGDCVTPLDEPPSKGVLTINMALARGKRPTGFKCVWTSMGLASDDSVKSRVDGRSSHLSERSIKQELDDAAISISDDEDTLKKGCCVWLPIPPEGYVALGCVVWKGQEQPPPSATICVLNALISPCSMRDCINIKGHRRSADVDSHNKWAFWRADNSIGTFFLENDPKEFIPPQAYDLRLAISKYGLFTVKETVPSSDHPQTRLSRTLMPIDEEGACTTGLLTAVVSSGRIYENVGRFRLVWWNKGNGSKDGISIWRPIVPSGCAMLGDIVVEGYEPPGTGLVLRDTDEGGLISKPERFQELAHISKQKHFDGVYFWIPVPPPGYSVIGCIAGKNSRPDEDVMQSIRCVRNDLVSSANFAESSLWTTRSLKPGQQQLSIWPVENEAKTFFVKPGSYGRPPTQSALGLANLGRQSQPDNLSVALEVKSISATFYDDFGGFMAPLLDVSITGVQASLHGRMEAFSTVLNFSLTTTTYNSKFDVWEPLVEPCVAIVRYEYDSDPQDKVRPTVSRVRINTESDFNVNISVANANMLLEAYSSWMKLNKLEESNKKQEFQDKSASSNNLSRRLSKLSTDTSVDNESNKNSFIMAHNEIGEKVWLRTVEGSGKVQVAPLLSNGTVTIKLPVTRCFNNSIHHDTVQGRSAKFLAIRIGDAVLPADHGVGGREYMAALRIVPINATSNSKQPQFQSARTRCVNPCKDDNTDQAHVFWEELFVFEVRSGEANRAEIVVTDLAIGSPVGYCSFNITDKGMDEWREDKSDSATSSSLALRSVTLQPPKRKQNEDKEPLDEGCQNGFINLAAQVFTANGEEADDEDSDDVESQQNESSQKFGAIEVSVTKNGPWSPVRLNYGLGPAPWHLGRDYLASEMVVHDGVKHLFVRTLVTVVNETEYQLEARLCPDFLLGSEKDGNELDVNGSENAVEEEVFENQRKQPGKAWSHPTLPTDPGHFGTRDLSGSSKEFPQLPLPDGWVWMTDWQVDKTEVVDYDGWAYSNDFHALRDWPPTSTCDKNTSFVRRRRWVRSRQRKDSSKNLLISLGVLEPHSSVACPIETLRTGGPDYVVQVKPRIGSVSSGVVRSWSSVVSHRGKLEQGRVKQPSKELRIRELQNTEVLLSCAVKERDSNSNDNDVWLCLECKATEVGKSSQLVPIKDWRLTISAPLELMNFLPVACKFTVSEKANGKEFLEIQSESVEPGGSKAIILADLRKALYLKWVPQSGWQPQGDDCLISQPGKDPAKEVVVTNGVRDLAIHMQYCHGNNDISARVIQFYVPCWLDSTGCPPMKCKLVGAAHLGRKKFKSDKSRVSKKHIQEIDEEDMHQFPRMLSNYDSKVMGLAVALSGSESTAFGPVSPLQPLEDPIGNVDLRVADNQNLQFRFLVTTTLHPYGFAQTQVVRLRPYTLFTNRLGRPLELRQAGTDQSVTLHPWDWRTTFGFPAIQDSLQLQIRLEGSEWSFPFSVDDEEIIDVIVCHIDGRRQSVRLDVHGHVDGSRFHGIFQLGSSRGPYRVENRTHKETIKFRQKGLHENAWRSVRPHSSAIFAWENLQGEKLLEVVQVRGDVPRSAEIDINKMGDHPPLSGDRSGSFNICVRVLDAPEAKIVRFFNSEVEIQDKDHAQGDEIEQSVPSQGATEPMQDEHETRPEAPSQMEIVLRVHKFGLSVVDQYPRELIFFVMEKVDVIYAMGLGDNVSRFTVTVGYMQVDNQLPLTPMPVLLAPELQEGEDFVVKAIASMKAETNEADKVYPYLSLKVTENAWRICVHEALIWAFLEMYNNLHLDRLSSDSPVVQVDPEIRIEILDVSEVRLKLSVEASPDQRPEGKLGIWGPAVTTLGNISKMPITFRPVFRENRRMRNSQVQAQVLNRVKRDLVHQPLQLLTGVNVLGMTSSTFGTMSRGAASLSRDDEFMRVRTNQENSRKIEGVKDGMVQGTTSLARGVGYGVKGIVSKPVDGVRDGGAPGCIQGVVKALIGVVAQPLSGCLDFMSLSVSGIGTSCSNCFERFEHDRKFERYRLPRAIKGDGVLTPYDSHAAHGQAILRLAQSSRAIGSMDVFKTAGVFAFSDFYQEHFYLPKDYILMLTNRRVSMLLSPSSHERDPRKELTDPCTIKWEIEWSNLLSMEESSESSELGITQVLLHLKHSSKDFTQVISCYPPNDSEIPQATKIYRSVHQQWRSFCPAPQDPSKAKKPRRLGRRPKAGSVWDNSKRSKNTQENSGRSHPEHSDASESSGQRWEVQGAPKTLGDDEFRCETSLGNPIWSFNKNKGSCLGSDCVTATDSISFWRPDPPPEYISLGDVAFVGDYPDNQTVITYRYDDDKFERPLDFVLVWRNWRDGSGSPISIWMPKAPNGYVSLGCVVCADFEKPDLDVVWCVHSDMTEETTLEDNPIWKAPSEAPWHCFVYPVISEVKTFVALREEKSENTPKPRKVIL</sequence>
<evidence type="ECO:0000256" key="4">
    <source>
        <dbReference type="SAM" id="MobiDB-lite"/>
    </source>
</evidence>
<dbReference type="InterPro" id="IPR056748">
    <property type="entry name" value="VPS13-like_C"/>
</dbReference>
<dbReference type="EMBL" id="ABEU02000022">
    <property type="protein sequence ID" value="PNR31078.1"/>
    <property type="molecule type" value="Genomic_DNA"/>
</dbReference>
<dbReference type="Pfam" id="PF06101">
    <property type="entry name" value="Vps62"/>
    <property type="match status" value="3"/>
</dbReference>
<keyword evidence="2" id="KW-0813">Transport</keyword>
<dbReference type="EnsemblPlants" id="Pp3c22_21110V3.1">
    <property type="protein sequence ID" value="Pp3c22_21110V3.1"/>
    <property type="gene ID" value="Pp3c22_21110"/>
</dbReference>
<feature type="region of interest" description="Disordered" evidence="4">
    <location>
        <begin position="1221"/>
        <end position="1259"/>
    </location>
</feature>
<dbReference type="Gramene" id="Pp3c22_21110V3.1">
    <property type="protein sequence ID" value="Pp3c22_21110V3.1"/>
    <property type="gene ID" value="Pp3c22_21110"/>
</dbReference>
<feature type="region of interest" description="Disordered" evidence="4">
    <location>
        <begin position="3871"/>
        <end position="3900"/>
    </location>
</feature>
<reference evidence="8" key="3">
    <citation type="submission" date="2020-12" db="UniProtKB">
        <authorList>
            <consortium name="EnsemblPlants"/>
        </authorList>
    </citation>
    <scope>IDENTIFICATION</scope>
</reference>
<dbReference type="EnsemblPlants" id="Pp3c22_21110V3.2">
    <property type="protein sequence ID" value="Pp3c22_21110V3.2"/>
    <property type="gene ID" value="Pp3c22_21110"/>
</dbReference>
<feature type="region of interest" description="Disordered" evidence="4">
    <location>
        <begin position="4427"/>
        <end position="4497"/>
    </location>
</feature>
<feature type="compositionally biased region" description="Low complexity" evidence="4">
    <location>
        <begin position="1195"/>
        <end position="1209"/>
    </location>
</feature>
<feature type="compositionally biased region" description="Low complexity" evidence="4">
    <location>
        <begin position="2820"/>
        <end position="2835"/>
    </location>
</feature>
<dbReference type="Pfam" id="PF25037">
    <property type="entry name" value="VPS13_C"/>
    <property type="match status" value="1"/>
</dbReference>
<feature type="compositionally biased region" description="Basic and acidic residues" evidence="4">
    <location>
        <begin position="2083"/>
        <end position="2096"/>
    </location>
</feature>
<dbReference type="OrthoDB" id="428159at2759"/>
<name>A0A2K1IP97_PHYPA</name>
<feature type="region of interest" description="Disordered" evidence="4">
    <location>
        <begin position="1117"/>
        <end position="1209"/>
    </location>
</feature>
<evidence type="ECO:0000313" key="7">
    <source>
        <dbReference type="EMBL" id="PNR31078.1"/>
    </source>
</evidence>
<feature type="compositionally biased region" description="Basic and acidic residues" evidence="4">
    <location>
        <begin position="1357"/>
        <end position="1378"/>
    </location>
</feature>
<dbReference type="RefSeq" id="XP_024360761.1">
    <property type="nucleotide sequence ID" value="XM_024504993.2"/>
</dbReference>
<feature type="compositionally biased region" description="Basic residues" evidence="4">
    <location>
        <begin position="4437"/>
        <end position="4448"/>
    </location>
</feature>
<feature type="region of interest" description="Disordered" evidence="4">
    <location>
        <begin position="3070"/>
        <end position="3090"/>
    </location>
</feature>
<evidence type="ECO:0000313" key="8">
    <source>
        <dbReference type="EnsemblPlants" id="Pp3c22_21110V3.1"/>
    </source>
</evidence>
<dbReference type="InterPro" id="IPR026854">
    <property type="entry name" value="VPS13_N"/>
</dbReference>
<dbReference type="Pfam" id="PF06398">
    <property type="entry name" value="Pex24p"/>
    <property type="match status" value="1"/>
</dbReference>
<feature type="compositionally biased region" description="Polar residues" evidence="4">
    <location>
        <begin position="3023"/>
        <end position="3036"/>
    </location>
</feature>
<dbReference type="InterPro" id="IPR009291">
    <property type="entry name" value="Vps62"/>
</dbReference>
<dbReference type="Pfam" id="PF25036">
    <property type="entry name" value="VPS13_VAB"/>
    <property type="match status" value="1"/>
</dbReference>
<dbReference type="InterPro" id="IPR009543">
    <property type="entry name" value="VPS13_VAB"/>
</dbReference>
<evidence type="ECO:0000256" key="3">
    <source>
        <dbReference type="ARBA" id="ARBA00023055"/>
    </source>
</evidence>
<feature type="region of interest" description="Disordered" evidence="4">
    <location>
        <begin position="739"/>
        <end position="792"/>
    </location>
</feature>
<dbReference type="STRING" id="3218.A0A2K1IP97"/>
<feature type="compositionally biased region" description="Basic and acidic residues" evidence="4">
    <location>
        <begin position="104"/>
        <end position="131"/>
    </location>
</feature>
<feature type="region of interest" description="Disordered" evidence="4">
    <location>
        <begin position="2813"/>
        <end position="2844"/>
    </location>
</feature>
<dbReference type="GO" id="GO:0045053">
    <property type="term" value="P:protein retention in Golgi apparatus"/>
    <property type="evidence" value="ECO:0000318"/>
    <property type="project" value="GO_Central"/>
</dbReference>
<dbReference type="GO" id="GO:0098588">
    <property type="term" value="C:bounding membrane of organelle"/>
    <property type="evidence" value="ECO:0007669"/>
    <property type="project" value="UniProtKB-ARBA"/>
</dbReference>
<feature type="domain" description="Peroxin/Ferlin" evidence="6">
    <location>
        <begin position="3250"/>
        <end position="3288"/>
    </location>
</feature>
<accession>A0A2K1IP97</accession>
<dbReference type="Gramene" id="Pp3c22_21110V3.2">
    <property type="protein sequence ID" value="Pp3c22_21110V3.2"/>
    <property type="gene ID" value="Pp3c22_21110"/>
</dbReference>
<feature type="region of interest" description="Disordered" evidence="4">
    <location>
        <begin position="3017"/>
        <end position="3053"/>
    </location>
</feature>
<dbReference type="PANTHER" id="PTHR16166:SF137">
    <property type="entry name" value="PLECKSTRIN HOMOLOGY (PH) DOMAIN-CONTAINING PROTEIN"/>
    <property type="match status" value="1"/>
</dbReference>
<dbReference type="Proteomes" id="UP000006727">
    <property type="component" value="Chromosome 22"/>
</dbReference>
<dbReference type="SMART" id="SM00694">
    <property type="entry name" value="DysFC"/>
    <property type="match status" value="1"/>
</dbReference>
<evidence type="ECO:0000256" key="2">
    <source>
        <dbReference type="ARBA" id="ARBA00022448"/>
    </source>
</evidence>
<dbReference type="FunCoup" id="A0A2K1IP97">
    <property type="interactions" value="2767"/>
</dbReference>
<evidence type="ECO:0000256" key="1">
    <source>
        <dbReference type="ARBA" id="ARBA00006545"/>
    </source>
</evidence>
<proteinExistence type="inferred from homology"/>
<dbReference type="KEGG" id="ppp:112275048"/>
<dbReference type="PANTHER" id="PTHR16166">
    <property type="entry name" value="VACUOLAR PROTEIN SORTING-ASSOCIATED PROTEIN VPS13"/>
    <property type="match status" value="1"/>
</dbReference>
<feature type="compositionally biased region" description="Acidic residues" evidence="4">
    <location>
        <begin position="3071"/>
        <end position="3082"/>
    </location>
</feature>
<feature type="region of interest" description="Disordered" evidence="4">
    <location>
        <begin position="1318"/>
        <end position="1393"/>
    </location>
</feature>
<dbReference type="Pfam" id="PF12624">
    <property type="entry name" value="VPS13_N"/>
    <property type="match status" value="1"/>
</dbReference>
<feature type="compositionally biased region" description="Basic and acidic residues" evidence="4">
    <location>
        <begin position="1229"/>
        <end position="1238"/>
    </location>
</feature>
<feature type="compositionally biased region" description="Basic and acidic residues" evidence="4">
    <location>
        <begin position="745"/>
        <end position="769"/>
    </location>
</feature>
<organism evidence="7">
    <name type="scientific">Physcomitrium patens</name>
    <name type="common">Spreading-leaved earth moss</name>
    <name type="synonym">Physcomitrella patens</name>
    <dbReference type="NCBI Taxonomy" id="3218"/>
    <lineage>
        <taxon>Eukaryota</taxon>
        <taxon>Viridiplantae</taxon>
        <taxon>Streptophyta</taxon>
        <taxon>Embryophyta</taxon>
        <taxon>Bryophyta</taxon>
        <taxon>Bryophytina</taxon>
        <taxon>Bryopsida</taxon>
        <taxon>Funariidae</taxon>
        <taxon>Funariales</taxon>
        <taxon>Funariaceae</taxon>
        <taxon>Physcomitrium</taxon>
    </lineage>
</organism>
<feature type="compositionally biased region" description="Basic and acidic residues" evidence="4">
    <location>
        <begin position="4467"/>
        <end position="4476"/>
    </location>
</feature>
<feature type="compositionally biased region" description="Polar residues" evidence="4">
    <location>
        <begin position="770"/>
        <end position="788"/>
    </location>
</feature>
<feature type="region of interest" description="Disordered" evidence="4">
    <location>
        <begin position="2061"/>
        <end position="2096"/>
    </location>
</feature>
<evidence type="ECO:0000259" key="6">
    <source>
        <dbReference type="SMART" id="SM00694"/>
    </source>
</evidence>